<sequence length="136" mass="14595">MFESAIESLHTPSSGIITPASPTSIIGWYTANSRLDDSTVTPLSNTCASKLHSLKLDNVHDTVLIVLNNKKLSKPSTGHPYMAFVRDGAGKFGKALEGGNVKCVGKEGEGGGGKVWDFQDMMEEIEGSDWTNPQIQ</sequence>
<dbReference type="EMBL" id="BRYA01000112">
    <property type="protein sequence ID" value="GMI39832.1"/>
    <property type="molecule type" value="Genomic_DNA"/>
</dbReference>
<evidence type="ECO:0000313" key="2">
    <source>
        <dbReference type="Proteomes" id="UP001165065"/>
    </source>
</evidence>
<dbReference type="InterPro" id="IPR005366">
    <property type="entry name" value="EMC8/9"/>
</dbReference>
<dbReference type="OrthoDB" id="194468at2759"/>
<comment type="caution">
    <text evidence="1">The sequence shown here is derived from an EMBL/GenBank/DDBJ whole genome shotgun (WGS) entry which is preliminary data.</text>
</comment>
<dbReference type="GO" id="GO:0072546">
    <property type="term" value="C:EMC complex"/>
    <property type="evidence" value="ECO:0007669"/>
    <property type="project" value="InterPro"/>
</dbReference>
<protein>
    <submittedName>
        <fullName evidence="1">Uncharacterized protein</fullName>
    </submittedName>
</protein>
<name>A0A9W7GC83_9STRA</name>
<keyword evidence="2" id="KW-1185">Reference proteome</keyword>
<dbReference type="Proteomes" id="UP001165065">
    <property type="component" value="Unassembled WGS sequence"/>
</dbReference>
<organism evidence="1 2">
    <name type="scientific">Triparma columacea</name>
    <dbReference type="NCBI Taxonomy" id="722753"/>
    <lineage>
        <taxon>Eukaryota</taxon>
        <taxon>Sar</taxon>
        <taxon>Stramenopiles</taxon>
        <taxon>Ochrophyta</taxon>
        <taxon>Bolidophyceae</taxon>
        <taxon>Parmales</taxon>
        <taxon>Triparmaceae</taxon>
        <taxon>Triparma</taxon>
    </lineage>
</organism>
<evidence type="ECO:0000313" key="1">
    <source>
        <dbReference type="EMBL" id="GMI39832.1"/>
    </source>
</evidence>
<gene>
    <name evidence="1" type="ORF">TrCOL_g3200</name>
</gene>
<dbReference type="AlphaFoldDB" id="A0A9W7GC83"/>
<accession>A0A9W7GC83</accession>
<reference evidence="2" key="1">
    <citation type="journal article" date="2023" name="Commun. Biol.">
        <title>Genome analysis of Parmales, the sister group of diatoms, reveals the evolutionary specialization of diatoms from phago-mixotrophs to photoautotrophs.</title>
        <authorList>
            <person name="Ban H."/>
            <person name="Sato S."/>
            <person name="Yoshikawa S."/>
            <person name="Yamada K."/>
            <person name="Nakamura Y."/>
            <person name="Ichinomiya M."/>
            <person name="Sato N."/>
            <person name="Blanc-Mathieu R."/>
            <person name="Endo H."/>
            <person name="Kuwata A."/>
            <person name="Ogata H."/>
        </authorList>
    </citation>
    <scope>NUCLEOTIDE SEQUENCE [LARGE SCALE GENOMIC DNA]</scope>
</reference>
<proteinExistence type="predicted"/>
<dbReference type="Pfam" id="PF03665">
    <property type="entry name" value="UPF0172"/>
    <property type="match status" value="1"/>
</dbReference>